<dbReference type="Gene3D" id="3.20.20.150">
    <property type="entry name" value="Divalent-metal-dependent TIM barrel enzymes"/>
    <property type="match status" value="1"/>
</dbReference>
<dbReference type="PANTHER" id="PTHR12110:SF41">
    <property type="entry name" value="INOSOSE DEHYDRATASE"/>
    <property type="match status" value="1"/>
</dbReference>
<dbReference type="InterPro" id="IPR013022">
    <property type="entry name" value="Xyl_isomerase-like_TIM-brl"/>
</dbReference>
<comment type="caution">
    <text evidence="2">The sequence shown here is derived from an EMBL/GenBank/DDBJ whole genome shotgun (WGS) entry which is preliminary data.</text>
</comment>
<feature type="domain" description="Xylose isomerase-like TIM barrel" evidence="1">
    <location>
        <begin position="30"/>
        <end position="216"/>
    </location>
</feature>
<dbReference type="SUPFAM" id="SSF51658">
    <property type="entry name" value="Xylose isomerase-like"/>
    <property type="match status" value="1"/>
</dbReference>
<dbReference type="Proteomes" id="UP001614391">
    <property type="component" value="Unassembled WGS sequence"/>
</dbReference>
<organism evidence="2 3">
    <name type="scientific">Streptomyces bikiniensis</name>
    <dbReference type="NCBI Taxonomy" id="1896"/>
    <lineage>
        <taxon>Bacteria</taxon>
        <taxon>Bacillati</taxon>
        <taxon>Actinomycetota</taxon>
        <taxon>Actinomycetes</taxon>
        <taxon>Kitasatosporales</taxon>
        <taxon>Streptomycetaceae</taxon>
        <taxon>Streptomyces</taxon>
    </lineage>
</organism>
<gene>
    <name evidence="2" type="ORF">ACIGW0_19155</name>
</gene>
<dbReference type="InterPro" id="IPR036237">
    <property type="entry name" value="Xyl_isomerase-like_sf"/>
</dbReference>
<keyword evidence="3" id="KW-1185">Reference proteome</keyword>
<evidence type="ECO:0000313" key="2">
    <source>
        <dbReference type="EMBL" id="MFI9121498.1"/>
    </source>
</evidence>
<dbReference type="PANTHER" id="PTHR12110">
    <property type="entry name" value="HYDROXYPYRUVATE ISOMERASE"/>
    <property type="match status" value="1"/>
</dbReference>
<protein>
    <submittedName>
        <fullName evidence="2">Sugar phosphate isomerase/epimerase family protein</fullName>
    </submittedName>
</protein>
<dbReference type="Pfam" id="PF01261">
    <property type="entry name" value="AP_endonuc_2"/>
    <property type="match status" value="1"/>
</dbReference>
<accession>A0ABW8CV77</accession>
<dbReference type="GO" id="GO:0016853">
    <property type="term" value="F:isomerase activity"/>
    <property type="evidence" value="ECO:0007669"/>
    <property type="project" value="UniProtKB-KW"/>
</dbReference>
<evidence type="ECO:0000259" key="1">
    <source>
        <dbReference type="Pfam" id="PF01261"/>
    </source>
</evidence>
<reference evidence="2 3" key="1">
    <citation type="submission" date="2024-10" db="EMBL/GenBank/DDBJ databases">
        <title>The Natural Products Discovery Center: Release of the First 8490 Sequenced Strains for Exploring Actinobacteria Biosynthetic Diversity.</title>
        <authorList>
            <person name="Kalkreuter E."/>
            <person name="Kautsar S.A."/>
            <person name="Yang D."/>
            <person name="Bader C.D."/>
            <person name="Teijaro C.N."/>
            <person name="Fluegel L."/>
            <person name="Davis C.M."/>
            <person name="Simpson J.R."/>
            <person name="Lauterbach L."/>
            <person name="Steele A.D."/>
            <person name="Gui C."/>
            <person name="Meng S."/>
            <person name="Li G."/>
            <person name="Viehrig K."/>
            <person name="Ye F."/>
            <person name="Su P."/>
            <person name="Kiefer A.F."/>
            <person name="Nichols A."/>
            <person name="Cepeda A.J."/>
            <person name="Yan W."/>
            <person name="Fan B."/>
            <person name="Jiang Y."/>
            <person name="Adhikari A."/>
            <person name="Zheng C.-J."/>
            <person name="Schuster L."/>
            <person name="Cowan T.M."/>
            <person name="Smanski M.J."/>
            <person name="Chevrette M.G."/>
            <person name="De Carvalho L.P.S."/>
            <person name="Shen B."/>
        </authorList>
    </citation>
    <scope>NUCLEOTIDE SEQUENCE [LARGE SCALE GENOMIC DNA]</scope>
    <source>
        <strain evidence="2 3">NPDC053346</strain>
    </source>
</reference>
<dbReference type="EMBL" id="JBITYT010000008">
    <property type="protein sequence ID" value="MFI9121498.1"/>
    <property type="molecule type" value="Genomic_DNA"/>
</dbReference>
<name>A0ABW8CV77_STRBI</name>
<dbReference type="InterPro" id="IPR050312">
    <property type="entry name" value="IolE/XylAMocC-like"/>
</dbReference>
<proteinExistence type="predicted"/>
<sequence>MSLPLTGLVDWRLPVRGEAAVDLAFQYRVDGLQFDLGGPGRGPWLDRPGTVGGTVGRLRRTAAAAGVTPLGVAANVLNDLGLTAEPGTLAAARVRSVLRRLLDVGRELGVPLVFVPSFRRSAIDGEPALRRTAEVLRWAAERARARGLLLANENVLPPHLALRLVEEVGSPAFRLLLDSYNPVGAGIDVPGLVEATAPFLADQIHLKDGRAGTAATPLLGDGDGRVDATVDAVARRLPGVRAVVLENDHRDGDGARLRADLARARAFAHRLDRRRMEAAQPCPSY</sequence>
<dbReference type="RefSeq" id="WP_399616231.1">
    <property type="nucleotide sequence ID" value="NZ_JBITYT010000008.1"/>
</dbReference>
<evidence type="ECO:0000313" key="3">
    <source>
        <dbReference type="Proteomes" id="UP001614391"/>
    </source>
</evidence>
<keyword evidence="2" id="KW-0413">Isomerase</keyword>